<dbReference type="Proteomes" id="UP001200557">
    <property type="component" value="Unassembled WGS sequence"/>
</dbReference>
<dbReference type="PROSITE" id="PS51379">
    <property type="entry name" value="4FE4S_FER_2"/>
    <property type="match status" value="1"/>
</dbReference>
<name>A0ABS9D1J9_9RHOB</name>
<keyword evidence="3" id="KW-1185">Reference proteome</keyword>
<comment type="caution">
    <text evidence="2">The sequence shown here is derived from an EMBL/GenBank/DDBJ whole genome shotgun (WGS) entry which is preliminary data.</text>
</comment>
<dbReference type="RefSeq" id="WP_235227248.1">
    <property type="nucleotide sequence ID" value="NZ_JAKGAQ010000006.1"/>
</dbReference>
<reference evidence="2 3" key="1">
    <citation type="submission" date="2022-01" db="EMBL/GenBank/DDBJ databases">
        <title>Octadecabacter sp. nov., isolated from a marine alga.</title>
        <authorList>
            <person name="Jin M.S."/>
            <person name="Kim H.M."/>
            <person name="Han D.M."/>
            <person name="Jung J.J."/>
            <person name="Jeon C.O."/>
        </authorList>
    </citation>
    <scope>NUCLEOTIDE SEQUENCE [LARGE SCALE GENOMIC DNA]</scope>
    <source>
        <strain evidence="2 3">G9-8</strain>
    </source>
</reference>
<gene>
    <name evidence="2" type="ORF">L0664_17765</name>
</gene>
<feature type="domain" description="4Fe-4S ferredoxin-type" evidence="1">
    <location>
        <begin position="125"/>
        <end position="156"/>
    </location>
</feature>
<organism evidence="2 3">
    <name type="scientific">Octadecabacter dasysiphoniae</name>
    <dbReference type="NCBI Taxonomy" id="2909341"/>
    <lineage>
        <taxon>Bacteria</taxon>
        <taxon>Pseudomonadati</taxon>
        <taxon>Pseudomonadota</taxon>
        <taxon>Alphaproteobacteria</taxon>
        <taxon>Rhodobacterales</taxon>
        <taxon>Roseobacteraceae</taxon>
        <taxon>Octadecabacter</taxon>
    </lineage>
</organism>
<proteinExistence type="predicted"/>
<evidence type="ECO:0000313" key="3">
    <source>
        <dbReference type="Proteomes" id="UP001200557"/>
    </source>
</evidence>
<accession>A0ABS9D1J9</accession>
<evidence type="ECO:0000313" key="2">
    <source>
        <dbReference type="EMBL" id="MCF2872917.1"/>
    </source>
</evidence>
<protein>
    <submittedName>
        <fullName evidence="2">Ferredoxin</fullName>
    </submittedName>
</protein>
<evidence type="ECO:0000259" key="1">
    <source>
        <dbReference type="PROSITE" id="PS51379"/>
    </source>
</evidence>
<sequence length="204" mass="21450">MNYADIVDACAGAHLAVLGGFHEDGQTTILLGPLEPGFWDHVSDHPAFTGADPLDQWSHAVITSLAETLGADPFFPFGGAPFHPFISWALKSGETWQSPVGLLVHKDAGLLVSYRGALRFAGRIDLPEASASPCDTCATKPCLTACPVDAIGAGGYDVPACKTHIAADAICRAGCRVRLSCPVSQSFGRAPAQTAFHMEAFVKE</sequence>
<dbReference type="EMBL" id="JAKGAQ010000006">
    <property type="protein sequence ID" value="MCF2872917.1"/>
    <property type="molecule type" value="Genomic_DNA"/>
</dbReference>
<dbReference type="InterPro" id="IPR017896">
    <property type="entry name" value="4Fe4S_Fe-S-bd"/>
</dbReference>